<dbReference type="RefSeq" id="XP_025734581.1">
    <property type="nucleotide sequence ID" value="XM_025878796.1"/>
</dbReference>
<gene>
    <name evidence="3" type="primary">LOC112829311</name>
</gene>
<sequence>MTPVGYRGDCHLLPTRRSAALGSNRVCIQPQALIFGRCRRCGQSCLPDACLCQSGGLLLVCAPGSGPRGEEGSKSGEHLNGILLANLRAATAASHALILLLPKGVKPEDGQGEPSPPRRGPSSPSPGLRVRRVVPLPWPSACPCGACAQLLCLPFVWNGEKNGVASEEGGGTLAFVEHLTLFLHLQMCDLSGFSGQPETRPRPVLLSPL</sequence>
<evidence type="ECO:0000313" key="2">
    <source>
        <dbReference type="Proteomes" id="UP000286641"/>
    </source>
</evidence>
<organism evidence="2 3">
    <name type="scientific">Callorhinus ursinus</name>
    <name type="common">Northern fur seal</name>
    <dbReference type="NCBI Taxonomy" id="34884"/>
    <lineage>
        <taxon>Eukaryota</taxon>
        <taxon>Metazoa</taxon>
        <taxon>Chordata</taxon>
        <taxon>Craniata</taxon>
        <taxon>Vertebrata</taxon>
        <taxon>Euteleostomi</taxon>
        <taxon>Mammalia</taxon>
        <taxon>Eutheria</taxon>
        <taxon>Laurasiatheria</taxon>
        <taxon>Carnivora</taxon>
        <taxon>Caniformia</taxon>
        <taxon>Pinnipedia</taxon>
        <taxon>Otariidae</taxon>
        <taxon>Callorhinus</taxon>
    </lineage>
</organism>
<dbReference type="InParanoid" id="A0A3Q7R2J5"/>
<dbReference type="AlphaFoldDB" id="A0A3Q7R2J5"/>
<evidence type="ECO:0000313" key="3">
    <source>
        <dbReference type="RefSeq" id="XP_025734581.1"/>
    </source>
</evidence>
<evidence type="ECO:0000256" key="1">
    <source>
        <dbReference type="SAM" id="MobiDB-lite"/>
    </source>
</evidence>
<proteinExistence type="predicted"/>
<protein>
    <submittedName>
        <fullName evidence="3">Uncharacterized protein LOC112829311</fullName>
    </submittedName>
</protein>
<name>A0A3Q7R2J5_CALUR</name>
<reference evidence="3" key="2">
    <citation type="submission" date="2025-08" db="UniProtKB">
        <authorList>
            <consortium name="RefSeq"/>
        </authorList>
    </citation>
    <scope>IDENTIFICATION</scope>
    <source>
        <tissue evidence="3">Blood</tissue>
    </source>
</reference>
<keyword evidence="2" id="KW-1185">Reference proteome</keyword>
<feature type="region of interest" description="Disordered" evidence="1">
    <location>
        <begin position="105"/>
        <end position="128"/>
    </location>
</feature>
<accession>A0A3Q7R2J5</accession>
<reference key="1">
    <citation type="submission" date="2019-01" db="UniProtKB">
        <authorList>
            <consortium name="RefSeq"/>
        </authorList>
    </citation>
    <scope>IDENTIFICATION</scope>
</reference>
<dbReference type="Proteomes" id="UP000286641">
    <property type="component" value="Unplaced"/>
</dbReference>